<dbReference type="InterPro" id="IPR002822">
    <property type="entry name" value="Ni_insertion"/>
</dbReference>
<reference evidence="2" key="1">
    <citation type="submission" date="2018-06" db="EMBL/GenBank/DDBJ databases">
        <authorList>
            <person name="Zhirakovskaya E."/>
        </authorList>
    </citation>
    <scope>NUCLEOTIDE SEQUENCE</scope>
</reference>
<dbReference type="PANTHER" id="PTHR36566:SF1">
    <property type="entry name" value="PYRIDINIUM-3,5-BISTHIOCARBOXYLIC ACID MONONUCLEOTIDE NICKEL INSERTION PROTEIN"/>
    <property type="match status" value="1"/>
</dbReference>
<accession>A0A3B0VDZ0</accession>
<sequence>MKEIKILYLDCPTGISGDMCMASLIDLGADLVAIKKELKKLPVKGYTIKTTREKRHAISGTRFKVVTKREKHHRTFKDIKELIEASLLSAEVKKLSVKIFKNLAVAEGKVHGVPHTKVHFHEVGAVDSIVDIVGVAVAVTGLGIEKVYTSPIPLGSGWVDTDHGRLPIPAPATLEVIRGVPTVPSPITMELTTPTGAVIVKTLASGHGLAPAMTVEAIGYGLGGKDFRELPNAMRAIIGTAPAPAPKKKTVKGKTPCAEQGPALEIKTNIDDMNPQVAAYLIDRLIKKGALDAYLTPVIMKKGRPGLLLTVLTDEKKKDSLSRIILTESTSIGLRYSPAKRQCLERRIIKVNTPYGTIRVKESLLDGVVVNRHPEFEDCRRAAEKHKVPLKKVMENARGVK</sequence>
<dbReference type="AlphaFoldDB" id="A0A3B0VDZ0"/>
<evidence type="ECO:0000256" key="1">
    <source>
        <dbReference type="ARBA" id="ARBA00022596"/>
    </source>
</evidence>
<dbReference type="Gene3D" id="3.30.70.1380">
    <property type="entry name" value="Transcriptional regulatory protein pf0864 domain like"/>
    <property type="match status" value="1"/>
</dbReference>
<dbReference type="Gene3D" id="3.10.20.300">
    <property type="entry name" value="mk0293 like domain"/>
    <property type="match status" value="1"/>
</dbReference>
<protein>
    <recommendedName>
        <fullName evidence="3">Nickel insertion protein</fullName>
    </recommendedName>
</protein>
<evidence type="ECO:0000313" key="2">
    <source>
        <dbReference type="EMBL" id="VAW36497.1"/>
    </source>
</evidence>
<dbReference type="PANTHER" id="PTHR36566">
    <property type="entry name" value="NICKEL INSERTION PROTEIN-RELATED"/>
    <property type="match status" value="1"/>
</dbReference>
<evidence type="ECO:0008006" key="3">
    <source>
        <dbReference type="Google" id="ProtNLM"/>
    </source>
</evidence>
<dbReference type="EMBL" id="UOEZ01000041">
    <property type="protein sequence ID" value="VAW36497.1"/>
    <property type="molecule type" value="Genomic_DNA"/>
</dbReference>
<name>A0A3B0VDZ0_9ZZZZ</name>
<organism evidence="2">
    <name type="scientific">hydrothermal vent metagenome</name>
    <dbReference type="NCBI Taxonomy" id="652676"/>
    <lineage>
        <taxon>unclassified sequences</taxon>
        <taxon>metagenomes</taxon>
        <taxon>ecological metagenomes</taxon>
    </lineage>
</organism>
<proteinExistence type="inferred from homology"/>
<keyword evidence="1" id="KW-0533">Nickel</keyword>
<gene>
    <name evidence="2" type="ORF">MNBD_DELTA02-249</name>
</gene>
<dbReference type="NCBIfam" id="TIGR00299">
    <property type="entry name" value="nickel pincer cofactor biosynthesis protein LarC"/>
    <property type="match status" value="1"/>
</dbReference>
<dbReference type="HAMAP" id="MF_01074">
    <property type="entry name" value="LarC"/>
    <property type="match status" value="1"/>
</dbReference>
<dbReference type="Pfam" id="PF01969">
    <property type="entry name" value="Ni_insertion"/>
    <property type="match status" value="1"/>
</dbReference>